<evidence type="ECO:0000313" key="3">
    <source>
        <dbReference type="Proteomes" id="UP000555546"/>
    </source>
</evidence>
<dbReference type="Proteomes" id="UP000555546">
    <property type="component" value="Unassembled WGS sequence"/>
</dbReference>
<dbReference type="RefSeq" id="WP_183651035.1">
    <property type="nucleotide sequence ID" value="NZ_JACIJG010000006.1"/>
</dbReference>
<dbReference type="SUPFAM" id="SSF54909">
    <property type="entry name" value="Dimeric alpha+beta barrel"/>
    <property type="match status" value="1"/>
</dbReference>
<dbReference type="GO" id="GO:0004497">
    <property type="term" value="F:monooxygenase activity"/>
    <property type="evidence" value="ECO:0007669"/>
    <property type="project" value="UniProtKB-KW"/>
</dbReference>
<dbReference type="AlphaFoldDB" id="A0A7W9AX12"/>
<name>A0A7W9AX12_9HYPH</name>
<comment type="caution">
    <text evidence="2">The sequence shown here is derived from an EMBL/GenBank/DDBJ whole genome shotgun (WGS) entry which is preliminary data.</text>
</comment>
<gene>
    <name evidence="2" type="ORF">FHS76_001852</name>
</gene>
<dbReference type="PANTHER" id="PTHR33336:SF15">
    <property type="entry name" value="ABM DOMAIN-CONTAINING PROTEIN"/>
    <property type="match status" value="1"/>
</dbReference>
<evidence type="ECO:0000259" key="1">
    <source>
        <dbReference type="PROSITE" id="PS51725"/>
    </source>
</evidence>
<dbReference type="InterPro" id="IPR011008">
    <property type="entry name" value="Dimeric_a/b-barrel"/>
</dbReference>
<feature type="domain" description="ABM" evidence="1">
    <location>
        <begin position="4"/>
        <end position="97"/>
    </location>
</feature>
<keyword evidence="3" id="KW-1185">Reference proteome</keyword>
<protein>
    <submittedName>
        <fullName evidence="2">Quinol monooxygenase YgiN</fullName>
    </submittedName>
</protein>
<keyword evidence="2" id="KW-0503">Monooxygenase</keyword>
<accession>A0A7W9AX12</accession>
<organism evidence="2 3">
    <name type="scientific">Brucella daejeonensis</name>
    <dbReference type="NCBI Taxonomy" id="659015"/>
    <lineage>
        <taxon>Bacteria</taxon>
        <taxon>Pseudomonadati</taxon>
        <taxon>Pseudomonadota</taxon>
        <taxon>Alphaproteobacteria</taxon>
        <taxon>Hyphomicrobiales</taxon>
        <taxon>Brucellaceae</taxon>
        <taxon>Brucella/Ochrobactrum group</taxon>
        <taxon>Brucella</taxon>
    </lineage>
</organism>
<keyword evidence="2" id="KW-0560">Oxidoreductase</keyword>
<dbReference type="PANTHER" id="PTHR33336">
    <property type="entry name" value="QUINOL MONOOXYGENASE YGIN-RELATED"/>
    <property type="match status" value="1"/>
</dbReference>
<evidence type="ECO:0000313" key="2">
    <source>
        <dbReference type="EMBL" id="MBB5701977.1"/>
    </source>
</evidence>
<dbReference type="PROSITE" id="PS51725">
    <property type="entry name" value="ABM"/>
    <property type="match status" value="1"/>
</dbReference>
<dbReference type="EMBL" id="JACIJG010000006">
    <property type="protein sequence ID" value="MBB5701977.1"/>
    <property type="molecule type" value="Genomic_DNA"/>
</dbReference>
<dbReference type="InterPro" id="IPR050744">
    <property type="entry name" value="AI-2_Isomerase_LsrG"/>
</dbReference>
<dbReference type="Pfam" id="PF03992">
    <property type="entry name" value="ABM"/>
    <property type="match status" value="1"/>
</dbReference>
<reference evidence="2 3" key="1">
    <citation type="submission" date="2020-08" db="EMBL/GenBank/DDBJ databases">
        <title>Genomic Encyclopedia of Type Strains, Phase IV (KMG-IV): sequencing the most valuable type-strain genomes for metagenomic binning, comparative biology and taxonomic classification.</title>
        <authorList>
            <person name="Goeker M."/>
        </authorList>
    </citation>
    <scope>NUCLEOTIDE SEQUENCE [LARGE SCALE GENOMIC DNA]</scope>
    <source>
        <strain evidence="2 3">DSM 26944</strain>
    </source>
</reference>
<dbReference type="InterPro" id="IPR007138">
    <property type="entry name" value="ABM_dom"/>
</dbReference>
<proteinExistence type="predicted"/>
<sequence length="97" mass="11272">MKEIHLVAILYAKEGCEDALRADLTTVTRKSAQEDGNIRYELFADANDSRRFVLVEQWRDAEAQQHHNHSAHIAHFHAHGEKNVERREAVHLLRHIV</sequence>
<dbReference type="Gene3D" id="3.30.70.100">
    <property type="match status" value="1"/>
</dbReference>